<evidence type="ECO:0000313" key="9">
    <source>
        <dbReference type="EMBL" id="TGD72207.1"/>
    </source>
</evidence>
<dbReference type="GO" id="GO:0003677">
    <property type="term" value="F:DNA binding"/>
    <property type="evidence" value="ECO:0007669"/>
    <property type="project" value="UniProtKB-UniRule"/>
</dbReference>
<dbReference type="Proteomes" id="UP000298050">
    <property type="component" value="Unassembled WGS sequence"/>
</dbReference>
<keyword evidence="1 6" id="KW-1277">Toxin-antitoxin system</keyword>
<dbReference type="Pfam" id="PF14487">
    <property type="entry name" value="DarT"/>
    <property type="match status" value="1"/>
</dbReference>
<feature type="active site" evidence="6">
    <location>
        <position position="260"/>
    </location>
</feature>
<sequence length="303" mass="33852">MEWIIGFLILGGLSVLFDTSKSGQTELRREHAATPQSPPPAPSSPPAESLVRKVEPVVRGATVEASGSSSNRGSRSDNRSVEDWDEWLGENWGKAETWESPEFLQARSLLNAKGVTAFWHMTHRDNVRNILDQGILSHSEARKAHKIVDISDASVQQRRTAAEPIFGRCLHDYAPLYVNPRNPMLFRLQDLNNSLCLLEISLDVLRDTGSRDLIYTDGNAASGATNFFSGMEGFDNLPWDVLMAEYWNDKEDGKRKRCAEVLIHPKVAKRHISAIHCYSRQLAQELGGIYGNVRFNPSTFFGG</sequence>
<comment type="caution">
    <text evidence="9">The sequence shown here is derived from an EMBL/GenBank/DDBJ whole genome shotgun (WGS) entry which is preliminary data.</text>
</comment>
<evidence type="ECO:0000256" key="2">
    <source>
        <dbReference type="ARBA" id="ARBA00022676"/>
    </source>
</evidence>
<evidence type="ECO:0000313" key="10">
    <source>
        <dbReference type="Proteomes" id="UP000298050"/>
    </source>
</evidence>
<evidence type="ECO:0000256" key="7">
    <source>
        <dbReference type="SAM" id="MobiDB-lite"/>
    </source>
</evidence>
<keyword evidence="10" id="KW-1185">Reference proteome</keyword>
<dbReference type="AlphaFoldDB" id="A0A4Z0LYH6"/>
<evidence type="ECO:0000256" key="4">
    <source>
        <dbReference type="ARBA" id="ARBA00022695"/>
    </source>
</evidence>
<feature type="region of interest" description="Disordered" evidence="7">
    <location>
        <begin position="61"/>
        <end position="80"/>
    </location>
</feature>
<keyword evidence="5 6" id="KW-0238">DNA-binding</keyword>
<feature type="domain" description="DarT" evidence="8">
    <location>
        <begin position="116"/>
        <end position="303"/>
    </location>
</feature>
<evidence type="ECO:0000256" key="5">
    <source>
        <dbReference type="ARBA" id="ARBA00023125"/>
    </source>
</evidence>
<dbReference type="RefSeq" id="WP_135445696.1">
    <property type="nucleotide sequence ID" value="NZ_SRLE01000011.1"/>
</dbReference>
<reference evidence="9 10" key="1">
    <citation type="submission" date="2019-04" db="EMBL/GenBank/DDBJ databases">
        <title>Taxonomy of novel Haliea sp. from mangrove soil of West Coast of India.</title>
        <authorList>
            <person name="Verma A."/>
            <person name="Kumar P."/>
            <person name="Krishnamurthi S."/>
        </authorList>
    </citation>
    <scope>NUCLEOTIDE SEQUENCE [LARGE SCALE GENOMIC DNA]</scope>
    <source>
        <strain evidence="9 10">SAOS-164</strain>
    </source>
</reference>
<evidence type="ECO:0000259" key="8">
    <source>
        <dbReference type="PROSITE" id="PS52018"/>
    </source>
</evidence>
<proteinExistence type="inferred from homology"/>
<protein>
    <submittedName>
        <fullName evidence="9">DUF4433 domain-containing protein</fullName>
    </submittedName>
</protein>
<feature type="binding site" evidence="6">
    <location>
        <position position="159"/>
    </location>
    <ligand>
        <name>NAD(+)</name>
        <dbReference type="ChEBI" id="CHEBI:57540"/>
    </ligand>
</feature>
<comment type="catalytic activity">
    <reaction evidence="6">
        <text>a thymidine in DNA + NAD(+) = an N-(ADP-alpha-D-ribosyl)-thymidine in DNA + nicotinamide + H(+)</text>
        <dbReference type="Rhea" id="RHEA:71651"/>
        <dbReference type="Rhea" id="RHEA-COMP:13556"/>
        <dbReference type="Rhea" id="RHEA-COMP:18051"/>
        <dbReference type="ChEBI" id="CHEBI:15378"/>
        <dbReference type="ChEBI" id="CHEBI:17154"/>
        <dbReference type="ChEBI" id="CHEBI:57540"/>
        <dbReference type="ChEBI" id="CHEBI:137386"/>
        <dbReference type="ChEBI" id="CHEBI:191199"/>
    </reaction>
</comment>
<dbReference type="PROSITE" id="PS52018">
    <property type="entry name" value="DART"/>
    <property type="match status" value="1"/>
</dbReference>
<evidence type="ECO:0000256" key="3">
    <source>
        <dbReference type="ARBA" id="ARBA00022679"/>
    </source>
</evidence>
<feature type="binding site" evidence="6">
    <location>
        <begin position="120"/>
        <end position="122"/>
    </location>
    <ligand>
        <name>NAD(+)</name>
        <dbReference type="ChEBI" id="CHEBI:57540"/>
    </ligand>
</feature>
<dbReference type="InterPro" id="IPR029494">
    <property type="entry name" value="DarT"/>
</dbReference>
<keyword evidence="3 6" id="KW-0808">Transferase</keyword>
<evidence type="ECO:0000256" key="1">
    <source>
        <dbReference type="ARBA" id="ARBA00022649"/>
    </source>
</evidence>
<evidence type="ECO:0000256" key="6">
    <source>
        <dbReference type="PROSITE-ProRule" id="PRU01362"/>
    </source>
</evidence>
<dbReference type="GO" id="GO:0016779">
    <property type="term" value="F:nucleotidyltransferase activity"/>
    <property type="evidence" value="ECO:0007669"/>
    <property type="project" value="UniProtKB-UniRule"/>
</dbReference>
<dbReference type="GO" id="GO:0016757">
    <property type="term" value="F:glycosyltransferase activity"/>
    <property type="evidence" value="ECO:0007669"/>
    <property type="project" value="UniProtKB-UniRule"/>
</dbReference>
<name>A0A4Z0LYH6_9GAMM</name>
<gene>
    <name evidence="9" type="ORF">E4634_16200</name>
</gene>
<dbReference type="EMBL" id="SRLE01000011">
    <property type="protein sequence ID" value="TGD72207.1"/>
    <property type="molecule type" value="Genomic_DNA"/>
</dbReference>
<feature type="active site" description="Proton acceptor" evidence="6">
    <location>
        <position position="159"/>
    </location>
</feature>
<organism evidence="9 10">
    <name type="scientific">Mangrovimicrobium sediminis</name>
    <dbReference type="NCBI Taxonomy" id="2562682"/>
    <lineage>
        <taxon>Bacteria</taxon>
        <taxon>Pseudomonadati</taxon>
        <taxon>Pseudomonadota</taxon>
        <taxon>Gammaproteobacteria</taxon>
        <taxon>Cellvibrionales</taxon>
        <taxon>Halieaceae</taxon>
        <taxon>Mangrovimicrobium</taxon>
    </lineage>
</organism>
<keyword evidence="2 6" id="KW-0328">Glycosyltransferase</keyword>
<comment type="similarity">
    <text evidence="6">Belongs to the DarT ADP-ribosyltransferase family.</text>
</comment>
<accession>A0A4Z0LYH6</accession>
<comment type="caution">
    <text evidence="6">Lacks conserved residue(s) required for the propagation of feature annotation.</text>
</comment>
<keyword evidence="4 6" id="KW-0548">Nucleotidyltransferase</keyword>
<feature type="compositionally biased region" description="Pro residues" evidence="7">
    <location>
        <begin position="36"/>
        <end position="45"/>
    </location>
</feature>
<dbReference type="OrthoDB" id="9813972at2"/>
<feature type="region of interest" description="Disordered" evidence="7">
    <location>
        <begin position="25"/>
        <end position="51"/>
    </location>
</feature>